<dbReference type="InterPro" id="IPR050838">
    <property type="entry name" value="Ketopantoate_reductase"/>
</dbReference>
<dbReference type="Gene3D" id="1.10.1040.10">
    <property type="entry name" value="N-(1-d-carboxylethyl)-l-norvaline Dehydrogenase, domain 2"/>
    <property type="match status" value="1"/>
</dbReference>
<dbReference type="GO" id="GO:0005737">
    <property type="term" value="C:cytoplasm"/>
    <property type="evidence" value="ECO:0007669"/>
    <property type="project" value="TreeGrafter"/>
</dbReference>
<evidence type="ECO:0000256" key="6">
    <source>
        <dbReference type="ARBA" id="ARBA00022857"/>
    </source>
</evidence>
<sequence length="340" mass="36750">MSAVPELVVYGTGSVGGYLGGRLHGLTAVRFIVRERMLRTLRERGMTLTDLHGFQRVIDGPALDLRTGAADAIAPLVLVTVKSGDTPQAARELADVLPADALVISFQNGLHNAELLRAALPGRTVLAGMVPFNVLQREPGAFHQGSSGELMVEDHPALQRYLPLFAAAGLPIEPRRDMAAVQRAKLLFNLNNAINALSGLPLRDELARRGWRRCLALAQGEALAIFARLGLPVAKLTPLPPRWLPLLLKLPDALFARVASRMLAIDPLARSSTWEDLQAGRRTEVDALHGAVVGLAGRVGQRAPVNQRIIELVREAEARPVVWTSERLLQELSSAANKPA</sequence>
<keyword evidence="7 10" id="KW-0560">Oxidoreductase</keyword>
<dbReference type="Pfam" id="PF08546">
    <property type="entry name" value="ApbA_C"/>
    <property type="match status" value="1"/>
</dbReference>
<dbReference type="EMBL" id="FONH01000039">
    <property type="protein sequence ID" value="SFF61028.1"/>
    <property type="molecule type" value="Genomic_DNA"/>
</dbReference>
<evidence type="ECO:0000256" key="10">
    <source>
        <dbReference type="RuleBase" id="RU362068"/>
    </source>
</evidence>
<evidence type="ECO:0000256" key="1">
    <source>
        <dbReference type="ARBA" id="ARBA00004994"/>
    </source>
</evidence>
<dbReference type="EC" id="1.1.1.169" evidence="3 10"/>
<evidence type="ECO:0000256" key="7">
    <source>
        <dbReference type="ARBA" id="ARBA00023002"/>
    </source>
</evidence>
<keyword evidence="5 10" id="KW-0566">Pantothenate biosynthesis</keyword>
<comment type="pathway">
    <text evidence="1 10">Cofactor biosynthesis; (R)-pantothenate biosynthesis; (R)-pantoate from 3-methyl-2-oxobutanoate: step 2/2.</text>
</comment>
<evidence type="ECO:0000256" key="2">
    <source>
        <dbReference type="ARBA" id="ARBA00007870"/>
    </source>
</evidence>
<dbReference type="GO" id="GO:0008677">
    <property type="term" value="F:2-dehydropantoate 2-reductase activity"/>
    <property type="evidence" value="ECO:0007669"/>
    <property type="project" value="UniProtKB-EC"/>
</dbReference>
<reference evidence="14" key="1">
    <citation type="submission" date="2016-10" db="EMBL/GenBank/DDBJ databases">
        <authorList>
            <person name="Varghese N."/>
            <person name="Submissions S."/>
        </authorList>
    </citation>
    <scope>NUCLEOTIDE SEQUENCE [LARGE SCALE GENOMIC DNA]</scope>
    <source>
        <strain evidence="14">UNC178MFTsu3.1</strain>
    </source>
</reference>
<dbReference type="SUPFAM" id="SSF51735">
    <property type="entry name" value="NAD(P)-binding Rossmann-fold domains"/>
    <property type="match status" value="1"/>
</dbReference>
<dbReference type="AlphaFoldDB" id="A0A1I2K3W5"/>
<organism evidence="13 14">
    <name type="scientific">Dyella marensis</name>
    <dbReference type="NCBI Taxonomy" id="500610"/>
    <lineage>
        <taxon>Bacteria</taxon>
        <taxon>Pseudomonadati</taxon>
        <taxon>Pseudomonadota</taxon>
        <taxon>Gammaproteobacteria</taxon>
        <taxon>Lysobacterales</taxon>
        <taxon>Rhodanobacteraceae</taxon>
        <taxon>Dyella</taxon>
    </lineage>
</organism>
<dbReference type="NCBIfam" id="NF006083">
    <property type="entry name" value="PRK08229.1"/>
    <property type="match status" value="1"/>
</dbReference>
<dbReference type="SUPFAM" id="SSF48179">
    <property type="entry name" value="6-phosphogluconate dehydrogenase C-terminal domain-like"/>
    <property type="match status" value="1"/>
</dbReference>
<dbReference type="GO" id="GO:0015940">
    <property type="term" value="P:pantothenate biosynthetic process"/>
    <property type="evidence" value="ECO:0007669"/>
    <property type="project" value="UniProtKB-UniPathway"/>
</dbReference>
<evidence type="ECO:0000256" key="4">
    <source>
        <dbReference type="ARBA" id="ARBA00019465"/>
    </source>
</evidence>
<evidence type="ECO:0000256" key="5">
    <source>
        <dbReference type="ARBA" id="ARBA00022655"/>
    </source>
</evidence>
<evidence type="ECO:0000313" key="13">
    <source>
        <dbReference type="EMBL" id="SFF61028.1"/>
    </source>
</evidence>
<dbReference type="RefSeq" id="WP_035322432.1">
    <property type="nucleotide sequence ID" value="NZ_FONH01000039.1"/>
</dbReference>
<accession>A0A1I2K3W5</accession>
<evidence type="ECO:0000259" key="12">
    <source>
        <dbReference type="Pfam" id="PF08546"/>
    </source>
</evidence>
<comment type="catalytic activity">
    <reaction evidence="9 10">
        <text>(R)-pantoate + NADP(+) = 2-dehydropantoate + NADPH + H(+)</text>
        <dbReference type="Rhea" id="RHEA:16233"/>
        <dbReference type="ChEBI" id="CHEBI:11561"/>
        <dbReference type="ChEBI" id="CHEBI:15378"/>
        <dbReference type="ChEBI" id="CHEBI:15980"/>
        <dbReference type="ChEBI" id="CHEBI:57783"/>
        <dbReference type="ChEBI" id="CHEBI:58349"/>
        <dbReference type="EC" id="1.1.1.169"/>
    </reaction>
</comment>
<dbReference type="NCBIfam" id="TIGR00745">
    <property type="entry name" value="apbA_panE"/>
    <property type="match status" value="1"/>
</dbReference>
<keyword evidence="14" id="KW-1185">Reference proteome</keyword>
<evidence type="ECO:0000313" key="14">
    <source>
        <dbReference type="Proteomes" id="UP000199477"/>
    </source>
</evidence>
<dbReference type="Proteomes" id="UP000199477">
    <property type="component" value="Unassembled WGS sequence"/>
</dbReference>
<dbReference type="PANTHER" id="PTHR43765:SF2">
    <property type="entry name" value="2-DEHYDROPANTOATE 2-REDUCTASE"/>
    <property type="match status" value="1"/>
</dbReference>
<evidence type="ECO:0000256" key="8">
    <source>
        <dbReference type="ARBA" id="ARBA00032024"/>
    </source>
</evidence>
<name>A0A1I2K3W5_9GAMM</name>
<dbReference type="InterPro" id="IPR008927">
    <property type="entry name" value="6-PGluconate_DH-like_C_sf"/>
</dbReference>
<proteinExistence type="inferred from homology"/>
<gene>
    <name evidence="13" type="ORF">SAMN02799615_04377</name>
</gene>
<dbReference type="InterPro" id="IPR003710">
    <property type="entry name" value="ApbA"/>
</dbReference>
<dbReference type="InterPro" id="IPR013328">
    <property type="entry name" value="6PGD_dom2"/>
</dbReference>
<dbReference type="InterPro" id="IPR013752">
    <property type="entry name" value="KPA_reductase"/>
</dbReference>
<dbReference type="UniPathway" id="UPA00028">
    <property type="reaction ID" value="UER00004"/>
</dbReference>
<dbReference type="PANTHER" id="PTHR43765">
    <property type="entry name" value="2-DEHYDROPANTOATE 2-REDUCTASE-RELATED"/>
    <property type="match status" value="1"/>
</dbReference>
<evidence type="ECO:0000256" key="9">
    <source>
        <dbReference type="ARBA" id="ARBA00048793"/>
    </source>
</evidence>
<comment type="function">
    <text evidence="10">Catalyzes the NADPH-dependent reduction of ketopantoate into pantoic acid.</text>
</comment>
<feature type="domain" description="Ketopantoate reductase N-terminal" evidence="11">
    <location>
        <begin position="8"/>
        <end position="155"/>
    </location>
</feature>
<feature type="domain" description="Ketopantoate reductase C-terminal" evidence="12">
    <location>
        <begin position="178"/>
        <end position="316"/>
    </location>
</feature>
<evidence type="ECO:0000256" key="3">
    <source>
        <dbReference type="ARBA" id="ARBA00013014"/>
    </source>
</evidence>
<evidence type="ECO:0000259" key="11">
    <source>
        <dbReference type="Pfam" id="PF02558"/>
    </source>
</evidence>
<dbReference type="Gene3D" id="3.40.50.720">
    <property type="entry name" value="NAD(P)-binding Rossmann-like Domain"/>
    <property type="match status" value="1"/>
</dbReference>
<dbReference type="InterPro" id="IPR036291">
    <property type="entry name" value="NAD(P)-bd_dom_sf"/>
</dbReference>
<dbReference type="STRING" id="500610.SAMN02799615_04377"/>
<dbReference type="InterPro" id="IPR013332">
    <property type="entry name" value="KPR_N"/>
</dbReference>
<keyword evidence="6 10" id="KW-0521">NADP</keyword>
<comment type="similarity">
    <text evidence="2 10">Belongs to the ketopantoate reductase family.</text>
</comment>
<dbReference type="Pfam" id="PF02558">
    <property type="entry name" value="ApbA"/>
    <property type="match status" value="1"/>
</dbReference>
<dbReference type="GO" id="GO:0050661">
    <property type="term" value="F:NADP binding"/>
    <property type="evidence" value="ECO:0007669"/>
    <property type="project" value="TreeGrafter"/>
</dbReference>
<protein>
    <recommendedName>
        <fullName evidence="4 10">2-dehydropantoate 2-reductase</fullName>
        <ecNumber evidence="3 10">1.1.1.169</ecNumber>
    </recommendedName>
    <alternativeName>
        <fullName evidence="8 10">Ketopantoate reductase</fullName>
    </alternativeName>
</protein>